<dbReference type="AlphaFoldDB" id="A0A1A9HVX4"/>
<protein>
    <submittedName>
        <fullName evidence="8">Competence locus E-like protein</fullName>
    </submittedName>
</protein>
<proteinExistence type="predicted"/>
<dbReference type="RefSeq" id="WP_082904983.1">
    <property type="nucleotide sequence ID" value="NZ_CP014639.1"/>
</dbReference>
<dbReference type="PATRIC" id="fig|1806891.3.peg.19"/>
<evidence type="ECO:0000256" key="6">
    <source>
        <dbReference type="SAM" id="Phobius"/>
    </source>
</evidence>
<evidence type="ECO:0000256" key="4">
    <source>
        <dbReference type="ARBA" id="ARBA00022989"/>
    </source>
</evidence>
<dbReference type="PANTHER" id="PTHR30619">
    <property type="entry name" value="DNA INTERNALIZATION/COMPETENCE PROTEIN COMEC/REC2"/>
    <property type="match status" value="1"/>
</dbReference>
<evidence type="ECO:0000259" key="7">
    <source>
        <dbReference type="Pfam" id="PF03772"/>
    </source>
</evidence>
<keyword evidence="4 6" id="KW-1133">Transmembrane helix</keyword>
<keyword evidence="9" id="KW-1185">Reference proteome</keyword>
<keyword evidence="5 6" id="KW-0472">Membrane</keyword>
<evidence type="ECO:0000256" key="5">
    <source>
        <dbReference type="ARBA" id="ARBA00023136"/>
    </source>
</evidence>
<feature type="transmembrane region" description="Helical" evidence="6">
    <location>
        <begin position="258"/>
        <end position="274"/>
    </location>
</feature>
<dbReference type="STRING" id="1806891.Cs308_0018"/>
<gene>
    <name evidence="8" type="ORF">Cs308_0018</name>
</gene>
<evidence type="ECO:0000256" key="2">
    <source>
        <dbReference type="ARBA" id="ARBA00022475"/>
    </source>
</evidence>
<comment type="subcellular location">
    <subcellularLocation>
        <location evidence="1">Cell membrane</location>
        <topology evidence="1">Multi-pass membrane protein</topology>
    </subcellularLocation>
</comment>
<evidence type="ECO:0000256" key="1">
    <source>
        <dbReference type="ARBA" id="ARBA00004651"/>
    </source>
</evidence>
<keyword evidence="2" id="KW-1003">Cell membrane</keyword>
<organism evidence="8 9">
    <name type="scientific">Candidatus Chlamydia sanziniae</name>
    <dbReference type="NCBI Taxonomy" id="1806891"/>
    <lineage>
        <taxon>Bacteria</taxon>
        <taxon>Pseudomonadati</taxon>
        <taxon>Chlamydiota</taxon>
        <taxon>Chlamydiia</taxon>
        <taxon>Chlamydiales</taxon>
        <taxon>Chlamydiaceae</taxon>
        <taxon>Chlamydia/Chlamydophila group</taxon>
        <taxon>Chlamydia</taxon>
    </lineage>
</organism>
<dbReference type="OrthoDB" id="5372341at2"/>
<dbReference type="Proteomes" id="UP000078162">
    <property type="component" value="Chromosome"/>
</dbReference>
<dbReference type="PANTHER" id="PTHR30619:SF7">
    <property type="entry name" value="BETA-LACTAMASE DOMAIN PROTEIN"/>
    <property type="match status" value="1"/>
</dbReference>
<evidence type="ECO:0000256" key="3">
    <source>
        <dbReference type="ARBA" id="ARBA00022692"/>
    </source>
</evidence>
<evidence type="ECO:0000313" key="9">
    <source>
        <dbReference type="Proteomes" id="UP000078162"/>
    </source>
</evidence>
<evidence type="ECO:0000313" key="8">
    <source>
        <dbReference type="EMBL" id="ANH78194.1"/>
    </source>
</evidence>
<dbReference type="EMBL" id="CP014639">
    <property type="protein sequence ID" value="ANH78194.1"/>
    <property type="molecule type" value="Genomic_DNA"/>
</dbReference>
<feature type="transmembrane region" description="Helical" evidence="6">
    <location>
        <begin position="450"/>
        <end position="469"/>
    </location>
</feature>
<dbReference type="InterPro" id="IPR052159">
    <property type="entry name" value="Competence_DNA_uptake"/>
</dbReference>
<keyword evidence="3 6" id="KW-0812">Transmembrane</keyword>
<feature type="transmembrane region" description="Helical" evidence="6">
    <location>
        <begin position="358"/>
        <end position="380"/>
    </location>
</feature>
<feature type="transmembrane region" description="Helical" evidence="6">
    <location>
        <begin position="312"/>
        <end position="338"/>
    </location>
</feature>
<dbReference type="InterPro" id="IPR004477">
    <property type="entry name" value="ComEC_N"/>
</dbReference>
<dbReference type="Pfam" id="PF03772">
    <property type="entry name" value="Competence"/>
    <property type="match status" value="1"/>
</dbReference>
<feature type="domain" description="ComEC/Rec2-related protein" evidence="7">
    <location>
        <begin position="213"/>
        <end position="468"/>
    </location>
</feature>
<feature type="transmembrane region" description="Helical" evidence="6">
    <location>
        <begin position="229"/>
        <end position="251"/>
    </location>
</feature>
<sequence length="492" mass="56405">MQKYFQNFSSFFSCYPLGSWLTQLRITCQYFQEKHPTFLCALYWLAGILARTHADCCILILVFLHPFLPRNPKQWFPLGLCWLVPLLISSPPFSHEGSASGIFKVSYKGWGKTYYGEAIYLSTPCGKQTRHLSCKILSSLHLEPKKTYHLQGTLYHTSQNVFKSNSCYKEIPKSKFITTKEKLRETTSHYLISLFDSSQTGKFVSSLLLGTPLPKDLQELFRNKGLSHLFAVSGWHFSLFSSIFWVFFSFFPIKIKNFVSFVILTSLTLLFPTSPSVWRAWIALSFLYFSTYSSGTCSGLNRLGLGFIFCSLFFSPFSPGFALSFLATLGILLFFPILHTFFYTPWALLIASPFWLHLIRYLMTIFAISLSAQIFLWLPLMYFFRSFPLDGIIYNLIFPLIMLPTIALILTTVIFPSLAPLTHRVISWVISNPWMSRPNLLVSVSFPPVSPWQLTLISSVLFFLGLAFTKSSFSGISYSDKVNYFTENLYPQ</sequence>
<dbReference type="GO" id="GO:0005886">
    <property type="term" value="C:plasma membrane"/>
    <property type="evidence" value="ECO:0007669"/>
    <property type="project" value="UniProtKB-SubCell"/>
</dbReference>
<reference evidence="8 9" key="1">
    <citation type="submission" date="2016-03" db="EMBL/GenBank/DDBJ databases">
        <title>Culture-independent genomics supports pathogen discovery for uncultivable bacteria within the genus Chlamydia.</title>
        <authorList>
            <person name="Taylor-Brown A."/>
            <person name="Bachmann N.L."/>
            <person name="Borel N."/>
            <person name="Polkinghorne A."/>
        </authorList>
    </citation>
    <scope>NUCLEOTIDE SEQUENCE [LARGE SCALE GENOMIC DNA]</scope>
    <source>
        <strain evidence="8 9">2742-308</strain>
    </source>
</reference>
<name>A0A1A9HVX4_9CHLA</name>
<feature type="transmembrane region" description="Helical" evidence="6">
    <location>
        <begin position="392"/>
        <end position="415"/>
    </location>
</feature>
<accession>A0A1A9HVX4</accession>
<dbReference type="KEGG" id="csaz:Cs308_0018"/>